<name>A0AAE1D447_9GAST</name>
<sequence>MDSMGRSVCLHIGHHCHRMDSIRQVRMYSYTLDTTVCYHGRHGQVRMLDTPLDTTVCNMDQHEPGQNVFYTLWTPLSVTMDGIGRSECILLHWISFHPVTMDGIGRSSISVAGHHCLLTWTAWAGGKCILHIGHHCLLLFNMDLHRHRQVRNVFSHIGHHCSVNMDGIGRSECILHIGHHCLLPWTA</sequence>
<dbReference type="EMBL" id="JAWDGP010005492">
    <property type="protein sequence ID" value="KAK3756572.1"/>
    <property type="molecule type" value="Genomic_DNA"/>
</dbReference>
<protein>
    <submittedName>
        <fullName evidence="1">Uncharacterized protein</fullName>
    </submittedName>
</protein>
<accession>A0AAE1D447</accession>
<comment type="caution">
    <text evidence="1">The sequence shown here is derived from an EMBL/GenBank/DDBJ whole genome shotgun (WGS) entry which is preliminary data.</text>
</comment>
<proteinExistence type="predicted"/>
<keyword evidence="2" id="KW-1185">Reference proteome</keyword>
<evidence type="ECO:0000313" key="1">
    <source>
        <dbReference type="EMBL" id="KAK3756572.1"/>
    </source>
</evidence>
<evidence type="ECO:0000313" key="2">
    <source>
        <dbReference type="Proteomes" id="UP001283361"/>
    </source>
</evidence>
<reference evidence="1" key="1">
    <citation type="journal article" date="2023" name="G3 (Bethesda)">
        <title>A reference genome for the long-term kleptoplast-retaining sea slug Elysia crispata morphotype clarki.</title>
        <authorList>
            <person name="Eastman K.E."/>
            <person name="Pendleton A.L."/>
            <person name="Shaikh M.A."/>
            <person name="Suttiyut T."/>
            <person name="Ogas R."/>
            <person name="Tomko P."/>
            <person name="Gavelis G."/>
            <person name="Widhalm J.R."/>
            <person name="Wisecaver J.H."/>
        </authorList>
    </citation>
    <scope>NUCLEOTIDE SEQUENCE</scope>
    <source>
        <strain evidence="1">ECLA1</strain>
    </source>
</reference>
<dbReference type="Proteomes" id="UP001283361">
    <property type="component" value="Unassembled WGS sequence"/>
</dbReference>
<gene>
    <name evidence="1" type="ORF">RRG08_045087</name>
</gene>
<dbReference type="AlphaFoldDB" id="A0AAE1D447"/>
<organism evidence="1 2">
    <name type="scientific">Elysia crispata</name>
    <name type="common">lettuce slug</name>
    <dbReference type="NCBI Taxonomy" id="231223"/>
    <lineage>
        <taxon>Eukaryota</taxon>
        <taxon>Metazoa</taxon>
        <taxon>Spiralia</taxon>
        <taxon>Lophotrochozoa</taxon>
        <taxon>Mollusca</taxon>
        <taxon>Gastropoda</taxon>
        <taxon>Heterobranchia</taxon>
        <taxon>Euthyneura</taxon>
        <taxon>Panpulmonata</taxon>
        <taxon>Sacoglossa</taxon>
        <taxon>Placobranchoidea</taxon>
        <taxon>Plakobranchidae</taxon>
        <taxon>Elysia</taxon>
    </lineage>
</organism>